<gene>
    <name evidence="1" type="primary">ytfJ</name>
    <name evidence="1" type="ORF">IAA83_05130</name>
</gene>
<reference evidence="1" key="1">
    <citation type="submission" date="2020-10" db="EMBL/GenBank/DDBJ databases">
        <authorList>
            <person name="Gilroy R."/>
        </authorList>
    </citation>
    <scope>NUCLEOTIDE SEQUENCE</scope>
    <source>
        <strain evidence="1">ChiBcec16-1751</strain>
    </source>
</reference>
<dbReference type="PANTHER" id="PTHR39162">
    <property type="entry name" value="GLL3345 PROTEIN"/>
    <property type="match status" value="1"/>
</dbReference>
<dbReference type="InterPro" id="IPR014229">
    <property type="entry name" value="Spore_YtfJ"/>
</dbReference>
<sequence length="137" mass="14405">MSHPLSDMMGVNMEKIRSMVDTNSVIGEPITTPDGVTIIPVSKVSFGFASGGSDYVSKHTSADGTNPFGGGAGAGVTIQPVSFIVIKGESVRMLPVVAPAASSLDRIIELLPDLTDKLSELLKKDKKPKDIDETGEF</sequence>
<protein>
    <submittedName>
        <fullName evidence="1">GerW family sporulation protein</fullName>
    </submittedName>
</protein>
<comment type="caution">
    <text evidence="1">The sequence shown here is derived from an EMBL/GenBank/DDBJ whole genome shotgun (WGS) entry which is preliminary data.</text>
</comment>
<dbReference type="PIRSF" id="PIRSF021377">
    <property type="entry name" value="YtfJ"/>
    <property type="match status" value="1"/>
</dbReference>
<accession>A0A9D1F9R6</accession>
<organism evidence="1 2">
    <name type="scientific">Candidatus Avoscillospira avistercoris</name>
    <dbReference type="NCBI Taxonomy" id="2840707"/>
    <lineage>
        <taxon>Bacteria</taxon>
        <taxon>Bacillati</taxon>
        <taxon>Bacillota</taxon>
        <taxon>Clostridia</taxon>
        <taxon>Eubacteriales</taxon>
        <taxon>Oscillospiraceae</taxon>
        <taxon>Oscillospiraceae incertae sedis</taxon>
        <taxon>Candidatus Avoscillospira</taxon>
    </lineage>
</organism>
<evidence type="ECO:0000313" key="2">
    <source>
        <dbReference type="Proteomes" id="UP000886741"/>
    </source>
</evidence>
<evidence type="ECO:0000313" key="1">
    <source>
        <dbReference type="EMBL" id="HIS64740.1"/>
    </source>
</evidence>
<name>A0A9D1F9R6_9FIRM</name>
<dbReference type="AlphaFoldDB" id="A0A9D1F9R6"/>
<dbReference type="Proteomes" id="UP000886741">
    <property type="component" value="Unassembled WGS sequence"/>
</dbReference>
<proteinExistence type="predicted"/>
<dbReference type="Pfam" id="PF09579">
    <property type="entry name" value="Spore_YtfJ"/>
    <property type="match status" value="1"/>
</dbReference>
<reference evidence="1" key="2">
    <citation type="journal article" date="2021" name="PeerJ">
        <title>Extensive microbial diversity within the chicken gut microbiome revealed by metagenomics and culture.</title>
        <authorList>
            <person name="Gilroy R."/>
            <person name="Ravi A."/>
            <person name="Getino M."/>
            <person name="Pursley I."/>
            <person name="Horton D.L."/>
            <person name="Alikhan N.F."/>
            <person name="Baker D."/>
            <person name="Gharbi K."/>
            <person name="Hall N."/>
            <person name="Watson M."/>
            <person name="Adriaenssens E.M."/>
            <person name="Foster-Nyarko E."/>
            <person name="Jarju S."/>
            <person name="Secka A."/>
            <person name="Antonio M."/>
            <person name="Oren A."/>
            <person name="Chaudhuri R.R."/>
            <person name="La Ragione R."/>
            <person name="Hildebrand F."/>
            <person name="Pallen M.J."/>
        </authorList>
    </citation>
    <scope>NUCLEOTIDE SEQUENCE</scope>
    <source>
        <strain evidence="1">ChiBcec16-1751</strain>
    </source>
</reference>
<dbReference type="PANTHER" id="PTHR39162:SF1">
    <property type="entry name" value="SPORULATION PROTEIN YTFJ"/>
    <property type="match status" value="1"/>
</dbReference>
<dbReference type="NCBIfam" id="TIGR02874">
    <property type="entry name" value="spore_ytfJ"/>
    <property type="match status" value="1"/>
</dbReference>
<dbReference type="EMBL" id="DVJJ01000078">
    <property type="protein sequence ID" value="HIS64740.1"/>
    <property type="molecule type" value="Genomic_DNA"/>
</dbReference>